<dbReference type="PANTHER" id="PTHR43350">
    <property type="entry name" value="NAD-DEPENDENT ALCOHOL DEHYDROGENASE"/>
    <property type="match status" value="1"/>
</dbReference>
<reference evidence="8" key="1">
    <citation type="journal article" date="2019" name="Nat. Commun.">
        <title>Expansion of phycobilisome linker gene families in mesophilic red algae.</title>
        <authorList>
            <person name="Lee J."/>
            <person name="Kim D."/>
            <person name="Bhattacharya D."/>
            <person name="Yoon H.S."/>
        </authorList>
    </citation>
    <scope>NUCLEOTIDE SEQUENCE [LARGE SCALE GENOMIC DNA]</scope>
    <source>
        <strain evidence="8">CCMP 1328</strain>
    </source>
</reference>
<evidence type="ECO:0000256" key="5">
    <source>
        <dbReference type="ARBA" id="ARBA00023002"/>
    </source>
</evidence>
<dbReference type="Gene3D" id="3.40.50.720">
    <property type="entry name" value="NAD(P)-binding Rossmann-like Domain"/>
    <property type="match status" value="1"/>
</dbReference>
<name>A0A5J4Z6I8_PORPP</name>
<evidence type="ECO:0000259" key="6">
    <source>
        <dbReference type="Pfam" id="PF00107"/>
    </source>
</evidence>
<dbReference type="GO" id="GO:0016491">
    <property type="term" value="F:oxidoreductase activity"/>
    <property type="evidence" value="ECO:0007669"/>
    <property type="project" value="UniProtKB-KW"/>
</dbReference>
<dbReference type="AlphaFoldDB" id="A0A5J4Z6I8"/>
<dbReference type="InterPro" id="IPR036291">
    <property type="entry name" value="NAD(P)-bd_dom_sf"/>
</dbReference>
<evidence type="ECO:0000313" key="7">
    <source>
        <dbReference type="EMBL" id="KAA8498443.1"/>
    </source>
</evidence>
<evidence type="ECO:0000256" key="3">
    <source>
        <dbReference type="ARBA" id="ARBA00022723"/>
    </source>
</evidence>
<dbReference type="SUPFAM" id="SSF51735">
    <property type="entry name" value="NAD(P)-binding Rossmann-fold domains"/>
    <property type="match status" value="1"/>
</dbReference>
<dbReference type="InterPro" id="IPR011032">
    <property type="entry name" value="GroES-like_sf"/>
</dbReference>
<evidence type="ECO:0000313" key="8">
    <source>
        <dbReference type="Proteomes" id="UP000324585"/>
    </source>
</evidence>
<dbReference type="EMBL" id="VRMN01000001">
    <property type="protein sequence ID" value="KAA8498443.1"/>
    <property type="molecule type" value="Genomic_DNA"/>
</dbReference>
<evidence type="ECO:0000256" key="4">
    <source>
        <dbReference type="ARBA" id="ARBA00022833"/>
    </source>
</evidence>
<accession>A0A5J4Z6I8</accession>
<comment type="caution">
    <text evidence="7">The sequence shown here is derived from an EMBL/GenBank/DDBJ whole genome shotgun (WGS) entry which is preliminary data.</text>
</comment>
<proteinExistence type="inferred from homology"/>
<dbReference type="CDD" id="cd08255">
    <property type="entry name" value="2-desacetyl-2-hydroxyethyl_bacteriochlorophyllide_like"/>
    <property type="match status" value="1"/>
</dbReference>
<evidence type="ECO:0000256" key="2">
    <source>
        <dbReference type="ARBA" id="ARBA00008072"/>
    </source>
</evidence>
<dbReference type="PANTHER" id="PTHR43350:SF19">
    <property type="entry name" value="D-GULOSIDE 3-DEHYDROGENASE"/>
    <property type="match status" value="1"/>
</dbReference>
<sequence>MVVADEVVFVAPERIEVRVRDLDVADADVTREGSEHVLIETAYSAISAGTEMLLYKGLMPADVPLDAVFSHAQAAASRYPVRYGYALVGHLSPGGQRVFAFLPHASRAKVRHDELGTSVLDIPHGVSMLDGLLMPNVETALSVVMDAQLEPGARVAVFGQGVVGLLTAAVIKTCYPMVHVSAVDVDVSRLRRGQDLGWVDQAVPVTTETSPAQAREQLSSPDGRAPDVCIEVSGNPRALDLCLESVADHGRIVLASWYGNKHVELHRLGARFHRSHVTLVASQVSTLPASLLGRWDKKRRMELVWRLVALIRPSQLISHFARIEHAQELYKLTARSEALQGVLEYKHEIRDDTEREERDTLRASTTQISWKRRRVEPDSEK</sequence>
<dbReference type="Proteomes" id="UP000324585">
    <property type="component" value="Unassembled WGS sequence"/>
</dbReference>
<organism evidence="7 8">
    <name type="scientific">Porphyridium purpureum</name>
    <name type="common">Red alga</name>
    <name type="synonym">Porphyridium cruentum</name>
    <dbReference type="NCBI Taxonomy" id="35688"/>
    <lineage>
        <taxon>Eukaryota</taxon>
        <taxon>Rhodophyta</taxon>
        <taxon>Bangiophyceae</taxon>
        <taxon>Porphyridiales</taxon>
        <taxon>Porphyridiaceae</taxon>
        <taxon>Porphyridium</taxon>
    </lineage>
</organism>
<gene>
    <name evidence="7" type="ORF">FVE85_6028</name>
</gene>
<dbReference type="SUPFAM" id="SSF50129">
    <property type="entry name" value="GroES-like"/>
    <property type="match status" value="1"/>
</dbReference>
<keyword evidence="4" id="KW-0862">Zinc</keyword>
<dbReference type="OMA" id="CLYPHQS"/>
<dbReference type="GO" id="GO:0046872">
    <property type="term" value="F:metal ion binding"/>
    <property type="evidence" value="ECO:0007669"/>
    <property type="project" value="UniProtKB-KW"/>
</dbReference>
<dbReference type="OrthoDB" id="1879366at2759"/>
<dbReference type="Gene3D" id="3.90.180.10">
    <property type="entry name" value="Medium-chain alcohol dehydrogenases, catalytic domain"/>
    <property type="match status" value="1"/>
</dbReference>
<keyword evidence="5" id="KW-0560">Oxidoreductase</keyword>
<dbReference type="InterPro" id="IPR013149">
    <property type="entry name" value="ADH-like_C"/>
</dbReference>
<keyword evidence="8" id="KW-1185">Reference proteome</keyword>
<comment type="cofactor">
    <cofactor evidence="1">
        <name>Zn(2+)</name>
        <dbReference type="ChEBI" id="CHEBI:29105"/>
    </cofactor>
</comment>
<protein>
    <submittedName>
        <fullName evidence="7">D-xylulose reductase</fullName>
    </submittedName>
</protein>
<dbReference type="Pfam" id="PF00107">
    <property type="entry name" value="ADH_zinc_N"/>
    <property type="match status" value="1"/>
</dbReference>
<evidence type="ECO:0000256" key="1">
    <source>
        <dbReference type="ARBA" id="ARBA00001947"/>
    </source>
</evidence>
<keyword evidence="3" id="KW-0479">Metal-binding</keyword>
<feature type="domain" description="Alcohol dehydrogenase-like C-terminal" evidence="6">
    <location>
        <begin position="163"/>
        <end position="268"/>
    </location>
</feature>
<comment type="similarity">
    <text evidence="2">Belongs to the zinc-containing alcohol dehydrogenase family.</text>
</comment>